<evidence type="ECO:0000313" key="5">
    <source>
        <dbReference type="Proteomes" id="UP000606193"/>
    </source>
</evidence>
<comment type="caution">
    <text evidence="4">The sequence shown here is derived from an EMBL/GenBank/DDBJ whole genome shotgun (WGS) entry which is preliminary data.</text>
</comment>
<feature type="domain" description="DUF58" evidence="3">
    <location>
        <begin position="203"/>
        <end position="289"/>
    </location>
</feature>
<keyword evidence="5" id="KW-1185">Reference proteome</keyword>
<evidence type="ECO:0000313" key="4">
    <source>
        <dbReference type="EMBL" id="MBC8562338.1"/>
    </source>
</evidence>
<keyword evidence="2" id="KW-0472">Membrane</keyword>
<dbReference type="PANTHER" id="PTHR34351">
    <property type="entry name" value="SLR1927 PROTEIN-RELATED"/>
    <property type="match status" value="1"/>
</dbReference>
<organism evidence="4 5">
    <name type="scientific">Jutongia huaianensis</name>
    <dbReference type="NCBI Taxonomy" id="2763668"/>
    <lineage>
        <taxon>Bacteria</taxon>
        <taxon>Bacillati</taxon>
        <taxon>Bacillota</taxon>
        <taxon>Clostridia</taxon>
        <taxon>Lachnospirales</taxon>
        <taxon>Lachnospiraceae</taxon>
        <taxon>Jutongia</taxon>
    </lineage>
</organism>
<dbReference type="RefSeq" id="WP_249297761.1">
    <property type="nucleotide sequence ID" value="NZ_JACRSX010000006.1"/>
</dbReference>
<dbReference type="Pfam" id="PF01882">
    <property type="entry name" value="DUF58"/>
    <property type="match status" value="1"/>
</dbReference>
<proteinExistence type="predicted"/>
<name>A0ABR7N121_9FIRM</name>
<feature type="transmembrane region" description="Helical" evidence="2">
    <location>
        <begin position="5"/>
        <end position="22"/>
    </location>
</feature>
<keyword evidence="2" id="KW-1133">Transmembrane helix</keyword>
<feature type="region of interest" description="Disordered" evidence="1">
    <location>
        <begin position="180"/>
        <end position="201"/>
    </location>
</feature>
<dbReference type="InterPro" id="IPR002881">
    <property type="entry name" value="DUF58"/>
</dbReference>
<protein>
    <submittedName>
        <fullName evidence="4">DUF58 domain-containing protein</fullName>
    </submittedName>
</protein>
<evidence type="ECO:0000256" key="1">
    <source>
        <dbReference type="SAM" id="MobiDB-lite"/>
    </source>
</evidence>
<gene>
    <name evidence="4" type="ORF">H8704_06795</name>
</gene>
<feature type="compositionally biased region" description="Basic and acidic residues" evidence="1">
    <location>
        <begin position="180"/>
        <end position="196"/>
    </location>
</feature>
<reference evidence="4 5" key="1">
    <citation type="submission" date="2020-08" db="EMBL/GenBank/DDBJ databases">
        <title>Genome public.</title>
        <authorList>
            <person name="Liu C."/>
            <person name="Sun Q."/>
        </authorList>
    </citation>
    <scope>NUCLEOTIDE SEQUENCE [LARGE SCALE GENOMIC DNA]</scope>
    <source>
        <strain evidence="4 5">NSJ-37</strain>
    </source>
</reference>
<sequence length="377" mass="43102">MKRLITYLIVIAATIYTAVLYGSTSFLMLFYVELALPVFLLLTLIPAVRHTSIRMELPIPVVEQGQKTPVMLHVTTGGFPIGGRVAVQVKGKLPMGQKDEKTWFYTALAGSKKTAKIKAEYQSRCVGSIRMEISRVWCYDFLGLVALPLSAKYWKALEPETLLVLPRISEVPVMVSRQSRDFAGESEEHSKERGGDDPSEVFQIRDYQPGDKLRSIHWKLSAKTEEMMVREQSMPLGCPVDFYLDLYQPAAVHRRKDETQRDSYLQILASVSHSMVVEGCRHHVIWFDSRKGDVCRYRIENEENIFEMLFQLGQLSVYHDKKDLQELYRQKYHETPGVTCLELTTELTLKKNGEVEARYSGDVSDIERQLGAKELVV</sequence>
<dbReference type="PANTHER" id="PTHR34351:SF2">
    <property type="entry name" value="DUF58 DOMAIN-CONTAINING PROTEIN"/>
    <property type="match status" value="1"/>
</dbReference>
<keyword evidence="2" id="KW-0812">Transmembrane</keyword>
<dbReference type="EMBL" id="JACRSX010000006">
    <property type="protein sequence ID" value="MBC8562338.1"/>
    <property type="molecule type" value="Genomic_DNA"/>
</dbReference>
<accession>A0ABR7N121</accession>
<dbReference type="Proteomes" id="UP000606193">
    <property type="component" value="Unassembled WGS sequence"/>
</dbReference>
<evidence type="ECO:0000256" key="2">
    <source>
        <dbReference type="SAM" id="Phobius"/>
    </source>
</evidence>
<evidence type="ECO:0000259" key="3">
    <source>
        <dbReference type="Pfam" id="PF01882"/>
    </source>
</evidence>